<dbReference type="Gene3D" id="3.30.530.20">
    <property type="match status" value="1"/>
</dbReference>
<dbReference type="AlphaFoldDB" id="A0A916XB27"/>
<proteinExistence type="predicted"/>
<dbReference type="InterPro" id="IPR019587">
    <property type="entry name" value="Polyketide_cyclase/dehydratase"/>
</dbReference>
<dbReference type="EMBL" id="BMJH01000001">
    <property type="protein sequence ID" value="GGC57669.1"/>
    <property type="molecule type" value="Genomic_DNA"/>
</dbReference>
<reference evidence="1" key="1">
    <citation type="journal article" date="2014" name="Int. J. Syst. Evol. Microbiol.">
        <title>Complete genome sequence of Corynebacterium casei LMG S-19264T (=DSM 44701T), isolated from a smear-ripened cheese.</title>
        <authorList>
            <consortium name="US DOE Joint Genome Institute (JGI-PGF)"/>
            <person name="Walter F."/>
            <person name="Albersmeier A."/>
            <person name="Kalinowski J."/>
            <person name="Ruckert C."/>
        </authorList>
    </citation>
    <scope>NUCLEOTIDE SEQUENCE</scope>
    <source>
        <strain evidence="1">CGMCC 1.15478</strain>
    </source>
</reference>
<dbReference type="SUPFAM" id="SSF55961">
    <property type="entry name" value="Bet v1-like"/>
    <property type="match status" value="1"/>
</dbReference>
<dbReference type="Pfam" id="PF10604">
    <property type="entry name" value="Polyketide_cyc2"/>
    <property type="match status" value="1"/>
</dbReference>
<reference evidence="1" key="2">
    <citation type="submission" date="2020-09" db="EMBL/GenBank/DDBJ databases">
        <authorList>
            <person name="Sun Q."/>
            <person name="Zhou Y."/>
        </authorList>
    </citation>
    <scope>NUCLEOTIDE SEQUENCE</scope>
    <source>
        <strain evidence="1">CGMCC 1.15478</strain>
    </source>
</reference>
<evidence type="ECO:0000313" key="2">
    <source>
        <dbReference type="Proteomes" id="UP000641514"/>
    </source>
</evidence>
<name>A0A916XB27_9ACTN</name>
<evidence type="ECO:0008006" key="3">
    <source>
        <dbReference type="Google" id="ProtNLM"/>
    </source>
</evidence>
<accession>A0A916XB27</accession>
<gene>
    <name evidence="1" type="ORF">GCM10011410_07740</name>
</gene>
<sequence>MTTEIPIEPAVAWARACDFAGYDQWFTLHGGWCSEVPARIVHGSTAVSEVVVRGLRQKVSWTALRVEEPHLLTLEGRGMMGINVVVDLAVTPTEMGSRVALDFDITGAAVAGPIGFAVAKSLKGDIRKSLELFTHLGQ</sequence>
<keyword evidence="2" id="KW-1185">Reference proteome</keyword>
<dbReference type="InterPro" id="IPR023393">
    <property type="entry name" value="START-like_dom_sf"/>
</dbReference>
<organism evidence="1 2">
    <name type="scientific">Hoyosella rhizosphaerae</name>
    <dbReference type="NCBI Taxonomy" id="1755582"/>
    <lineage>
        <taxon>Bacteria</taxon>
        <taxon>Bacillati</taxon>
        <taxon>Actinomycetota</taxon>
        <taxon>Actinomycetes</taxon>
        <taxon>Mycobacteriales</taxon>
        <taxon>Hoyosellaceae</taxon>
        <taxon>Hoyosella</taxon>
    </lineage>
</organism>
<comment type="caution">
    <text evidence="1">The sequence shown here is derived from an EMBL/GenBank/DDBJ whole genome shotgun (WGS) entry which is preliminary data.</text>
</comment>
<dbReference type="CDD" id="cd07812">
    <property type="entry name" value="SRPBCC"/>
    <property type="match status" value="1"/>
</dbReference>
<protein>
    <recommendedName>
        <fullName evidence="3">SRPBCC family protein</fullName>
    </recommendedName>
</protein>
<evidence type="ECO:0000313" key="1">
    <source>
        <dbReference type="EMBL" id="GGC57669.1"/>
    </source>
</evidence>
<dbReference type="Proteomes" id="UP000641514">
    <property type="component" value="Unassembled WGS sequence"/>
</dbReference>